<reference evidence="2 3" key="1">
    <citation type="submission" date="2017-06" db="EMBL/GenBank/DDBJ databases">
        <authorList>
            <person name="Kim H.J."/>
            <person name="Triplett B.A."/>
        </authorList>
    </citation>
    <scope>NUCLEOTIDE SEQUENCE [LARGE SCALE GENOMIC DNA]</scope>
    <source>
        <strain evidence="2 3">DSM 43151</strain>
    </source>
</reference>
<proteinExistence type="predicted"/>
<dbReference type="Proteomes" id="UP000198415">
    <property type="component" value="Unassembled WGS sequence"/>
</dbReference>
<evidence type="ECO:0000256" key="1">
    <source>
        <dbReference type="SAM" id="Phobius"/>
    </source>
</evidence>
<dbReference type="AlphaFoldDB" id="A0A239F4J6"/>
<organism evidence="2 3">
    <name type="scientific">Actinoplanes regularis</name>
    <dbReference type="NCBI Taxonomy" id="52697"/>
    <lineage>
        <taxon>Bacteria</taxon>
        <taxon>Bacillati</taxon>
        <taxon>Actinomycetota</taxon>
        <taxon>Actinomycetes</taxon>
        <taxon>Micromonosporales</taxon>
        <taxon>Micromonosporaceae</taxon>
        <taxon>Actinoplanes</taxon>
    </lineage>
</organism>
<name>A0A239F4J6_9ACTN</name>
<feature type="transmembrane region" description="Helical" evidence="1">
    <location>
        <begin position="92"/>
        <end position="112"/>
    </location>
</feature>
<keyword evidence="1" id="KW-1133">Transmembrane helix</keyword>
<evidence type="ECO:0000313" key="2">
    <source>
        <dbReference type="EMBL" id="SNS51819.1"/>
    </source>
</evidence>
<dbReference type="OrthoDB" id="4337852at2"/>
<keyword evidence="1" id="KW-0472">Membrane</keyword>
<keyword evidence="1" id="KW-0812">Transmembrane</keyword>
<sequence>MPFEVVFTAGYGLLLIAGAIGLHRLGRRDPSAWSSRMLAGYRAQHPEPTPAGPPDAFPHHDLGRLHSAVGAVACLAALLLTVAQLVRHHRPGEAVLLAGCAVAAAVVLRPLLRAARSRPAAGRVRASRAVPPER</sequence>
<evidence type="ECO:0000313" key="3">
    <source>
        <dbReference type="Proteomes" id="UP000198415"/>
    </source>
</evidence>
<gene>
    <name evidence="2" type="ORF">SAMN06264365_11782</name>
</gene>
<protein>
    <submittedName>
        <fullName evidence="2">Uncharacterized protein</fullName>
    </submittedName>
</protein>
<dbReference type="RefSeq" id="WP_143232736.1">
    <property type="nucleotide sequence ID" value="NZ_BOMU01000082.1"/>
</dbReference>
<accession>A0A239F4J6</accession>
<feature type="transmembrane region" description="Helical" evidence="1">
    <location>
        <begin position="6"/>
        <end position="26"/>
    </location>
</feature>
<keyword evidence="3" id="KW-1185">Reference proteome</keyword>
<feature type="transmembrane region" description="Helical" evidence="1">
    <location>
        <begin position="68"/>
        <end position="86"/>
    </location>
</feature>
<dbReference type="EMBL" id="FZNR01000017">
    <property type="protein sequence ID" value="SNS51819.1"/>
    <property type="molecule type" value="Genomic_DNA"/>
</dbReference>